<dbReference type="EMBL" id="BARS01005368">
    <property type="protein sequence ID" value="GAF72320.1"/>
    <property type="molecule type" value="Genomic_DNA"/>
</dbReference>
<dbReference type="InterPro" id="IPR045659">
    <property type="entry name" value="LptD_2"/>
</dbReference>
<feature type="domain" description="LPS-assembly protein LptD central" evidence="2">
    <location>
        <begin position="3"/>
        <end position="148"/>
    </location>
</feature>
<feature type="region of interest" description="Disordered" evidence="1">
    <location>
        <begin position="312"/>
        <end position="341"/>
    </location>
</feature>
<reference evidence="3" key="1">
    <citation type="journal article" date="2014" name="Front. Microbiol.">
        <title>High frequency of phylogenetically diverse reductive dehalogenase-homologous genes in deep subseafloor sedimentary metagenomes.</title>
        <authorList>
            <person name="Kawai M."/>
            <person name="Futagami T."/>
            <person name="Toyoda A."/>
            <person name="Takaki Y."/>
            <person name="Nishi S."/>
            <person name="Hori S."/>
            <person name="Arai W."/>
            <person name="Tsubouchi T."/>
            <person name="Morono Y."/>
            <person name="Uchiyama I."/>
            <person name="Ito T."/>
            <person name="Fujiyama A."/>
            <person name="Inagaki F."/>
            <person name="Takami H."/>
        </authorList>
    </citation>
    <scope>NUCLEOTIDE SEQUENCE</scope>
    <source>
        <strain evidence="3">Expedition CK06-06</strain>
    </source>
</reference>
<feature type="non-terminal residue" evidence="3">
    <location>
        <position position="438"/>
    </location>
</feature>
<evidence type="ECO:0000313" key="3">
    <source>
        <dbReference type="EMBL" id="GAF72320.1"/>
    </source>
</evidence>
<organism evidence="3">
    <name type="scientific">marine sediment metagenome</name>
    <dbReference type="NCBI Taxonomy" id="412755"/>
    <lineage>
        <taxon>unclassified sequences</taxon>
        <taxon>metagenomes</taxon>
        <taxon>ecological metagenomes</taxon>
    </lineage>
</organism>
<evidence type="ECO:0000259" key="2">
    <source>
        <dbReference type="Pfam" id="PF19838"/>
    </source>
</evidence>
<feature type="region of interest" description="Disordered" evidence="1">
    <location>
        <begin position="99"/>
        <end position="118"/>
    </location>
</feature>
<proteinExistence type="predicted"/>
<gene>
    <name evidence="3" type="ORF">S01H1_10521</name>
</gene>
<feature type="non-terminal residue" evidence="3">
    <location>
        <position position="1"/>
    </location>
</feature>
<dbReference type="Pfam" id="PF19838">
    <property type="entry name" value="LptD_2"/>
    <property type="match status" value="2"/>
</dbReference>
<name>X0T8A7_9ZZZZ</name>
<evidence type="ECO:0000256" key="1">
    <source>
        <dbReference type="SAM" id="MobiDB-lite"/>
    </source>
</evidence>
<comment type="caution">
    <text evidence="3">The sequence shown here is derived from an EMBL/GenBank/DDBJ whole genome shotgun (WGS) entry which is preliminary data.</text>
</comment>
<feature type="compositionally biased region" description="Polar residues" evidence="1">
    <location>
        <begin position="108"/>
        <end position="118"/>
    </location>
</feature>
<feature type="compositionally biased region" description="Polar residues" evidence="1">
    <location>
        <begin position="321"/>
        <end position="331"/>
    </location>
</feature>
<accession>X0T8A7</accession>
<sequence length="438" mass="48251">SLRVSANYASSTDFVRRNSFDPREVTQSIDSDGGLNRRFDFGTLSFSANRRQFLSDDRVEMTLPSLNLSLSPITIFKAPSNRAHIWNNITWTGGANYTRRVSDKPEQPDSSFSQSLADQSTVGGGFNMGLTLGNLSWRSNVNLSQQATLGVPIVPEVPDPSSSQMEKDAYYATLWADELGVTPAELLRQDLTRSEITWSTSLGYQQRLVGSTTLTPALRISGNSLRSDEIPEASSYVAGPRRLSFGAGLKSDIYGFFPGFGSFEQIRHKLTPTFDYAYTPEVTPTQLQQVVFGSRALQPRNELRIGLTQTFEAKLKEPEDTTATGPTQPDTATGPRRQETGQKVNLLSLRTSSVTYDFVEADSTGNWVDGFTTTRLSNQISSDYLRGLSVSLDHELFDEVDTGEGTERKLDPHLSQVNFSLSMGSRTALFSWLGGLLG</sequence>
<protein>
    <recommendedName>
        <fullName evidence="2">LPS-assembly protein LptD central domain-containing protein</fullName>
    </recommendedName>
</protein>
<dbReference type="AlphaFoldDB" id="X0T8A7"/>
<feature type="domain" description="LPS-assembly protein LptD central" evidence="2">
    <location>
        <begin position="196"/>
        <end position="363"/>
    </location>
</feature>